<feature type="domain" description="CENP-V/GFA" evidence="5">
    <location>
        <begin position="1"/>
        <end position="113"/>
    </location>
</feature>
<dbReference type="PANTHER" id="PTHR33337:SF3">
    <property type="entry name" value="CENP-V_GFA DOMAIN-CONTAINING PROTEIN"/>
    <property type="match status" value="1"/>
</dbReference>
<gene>
    <name evidence="6" type="ORF">LTR77_005727</name>
</gene>
<evidence type="ECO:0000313" key="7">
    <source>
        <dbReference type="Proteomes" id="UP001337655"/>
    </source>
</evidence>
<evidence type="ECO:0000256" key="1">
    <source>
        <dbReference type="ARBA" id="ARBA00005495"/>
    </source>
</evidence>
<proteinExistence type="inferred from homology"/>
<dbReference type="EMBL" id="JAVRRT010000008">
    <property type="protein sequence ID" value="KAK5169749.1"/>
    <property type="molecule type" value="Genomic_DNA"/>
</dbReference>
<dbReference type="GO" id="GO:0046872">
    <property type="term" value="F:metal ion binding"/>
    <property type="evidence" value="ECO:0007669"/>
    <property type="project" value="UniProtKB-KW"/>
</dbReference>
<evidence type="ECO:0000313" key="6">
    <source>
        <dbReference type="EMBL" id="KAK5169749.1"/>
    </source>
</evidence>
<dbReference type="GeneID" id="89927068"/>
<sequence length="137" mass="14797">MDVKCQCGAISFKTPTPEPIKLFHCHCLECRKQSGSAFGTSAIFTAEGLIPLPEDLESKMSVWTRPTDAGGMMDCYFCKRCGNRILHRARDESGSERGTVSIKAGVVEGLKWEGAGHIYTRSAVVDVPEGGCEGAPE</sequence>
<keyword evidence="7" id="KW-1185">Reference proteome</keyword>
<dbReference type="Pfam" id="PF04828">
    <property type="entry name" value="GFA"/>
    <property type="match status" value="1"/>
</dbReference>
<evidence type="ECO:0000256" key="3">
    <source>
        <dbReference type="ARBA" id="ARBA00022833"/>
    </source>
</evidence>
<organism evidence="6 7">
    <name type="scientific">Saxophila tyrrhenica</name>
    <dbReference type="NCBI Taxonomy" id="1690608"/>
    <lineage>
        <taxon>Eukaryota</taxon>
        <taxon>Fungi</taxon>
        <taxon>Dikarya</taxon>
        <taxon>Ascomycota</taxon>
        <taxon>Pezizomycotina</taxon>
        <taxon>Dothideomycetes</taxon>
        <taxon>Dothideomycetidae</taxon>
        <taxon>Mycosphaerellales</taxon>
        <taxon>Extremaceae</taxon>
        <taxon>Saxophila</taxon>
    </lineage>
</organism>
<keyword evidence="3" id="KW-0862">Zinc</keyword>
<comment type="similarity">
    <text evidence="1">Belongs to the Gfa family.</text>
</comment>
<dbReference type="RefSeq" id="XP_064659095.1">
    <property type="nucleotide sequence ID" value="XM_064802970.1"/>
</dbReference>
<keyword evidence="4" id="KW-0456">Lyase</keyword>
<dbReference type="InterPro" id="IPR011057">
    <property type="entry name" value="Mss4-like_sf"/>
</dbReference>
<evidence type="ECO:0000256" key="4">
    <source>
        <dbReference type="ARBA" id="ARBA00023239"/>
    </source>
</evidence>
<evidence type="ECO:0000259" key="5">
    <source>
        <dbReference type="PROSITE" id="PS51891"/>
    </source>
</evidence>
<dbReference type="PROSITE" id="PS51891">
    <property type="entry name" value="CENP_V_GFA"/>
    <property type="match status" value="1"/>
</dbReference>
<dbReference type="InterPro" id="IPR006913">
    <property type="entry name" value="CENP-V/GFA"/>
</dbReference>
<dbReference type="Proteomes" id="UP001337655">
    <property type="component" value="Unassembled WGS sequence"/>
</dbReference>
<dbReference type="Gene3D" id="3.90.1590.10">
    <property type="entry name" value="glutathione-dependent formaldehyde- activating enzyme (gfa)"/>
    <property type="match status" value="1"/>
</dbReference>
<keyword evidence="2" id="KW-0479">Metal-binding</keyword>
<dbReference type="GO" id="GO:0016846">
    <property type="term" value="F:carbon-sulfur lyase activity"/>
    <property type="evidence" value="ECO:0007669"/>
    <property type="project" value="InterPro"/>
</dbReference>
<protein>
    <recommendedName>
        <fullName evidence="5">CENP-V/GFA domain-containing protein</fullName>
    </recommendedName>
</protein>
<name>A0AAV9PCR9_9PEZI</name>
<dbReference type="AlphaFoldDB" id="A0AAV9PCR9"/>
<accession>A0AAV9PCR9</accession>
<comment type="caution">
    <text evidence="6">The sequence shown here is derived from an EMBL/GenBank/DDBJ whole genome shotgun (WGS) entry which is preliminary data.</text>
</comment>
<dbReference type="PANTHER" id="PTHR33337">
    <property type="entry name" value="GFA DOMAIN-CONTAINING PROTEIN"/>
    <property type="match status" value="1"/>
</dbReference>
<dbReference type="SUPFAM" id="SSF51316">
    <property type="entry name" value="Mss4-like"/>
    <property type="match status" value="1"/>
</dbReference>
<evidence type="ECO:0000256" key="2">
    <source>
        <dbReference type="ARBA" id="ARBA00022723"/>
    </source>
</evidence>
<reference evidence="6 7" key="1">
    <citation type="submission" date="2023-08" db="EMBL/GenBank/DDBJ databases">
        <title>Black Yeasts Isolated from many extreme environments.</title>
        <authorList>
            <person name="Coleine C."/>
            <person name="Stajich J.E."/>
            <person name="Selbmann L."/>
        </authorList>
    </citation>
    <scope>NUCLEOTIDE SEQUENCE [LARGE SCALE GENOMIC DNA]</scope>
    <source>
        <strain evidence="6 7">CCFEE 5935</strain>
    </source>
</reference>